<protein>
    <recommendedName>
        <fullName evidence="6">Serine/threonine-protein kinase PknK</fullName>
        <ecNumber evidence="6">2.7.11.1</ecNumber>
    </recommendedName>
    <alternativeName>
        <fullName evidence="6">Protein kinase K</fullName>
    </alternativeName>
</protein>
<keyword evidence="5 6" id="KW-0067">ATP-binding</keyword>
<dbReference type="GeneID" id="83618914"/>
<dbReference type="InterPro" id="IPR016236">
    <property type="entry name" value="Ser/Thr_kinase_PknK_prd"/>
</dbReference>
<dbReference type="InterPro" id="IPR059106">
    <property type="entry name" value="WHD_MalT"/>
</dbReference>
<keyword evidence="2 6" id="KW-0808">Transferase</keyword>
<feature type="domain" description="Protein kinase" evidence="9">
    <location>
        <begin position="26"/>
        <end position="290"/>
    </location>
</feature>
<name>A0AA46SDS8_9NOCA</name>
<comment type="similarity">
    <text evidence="6">Belongs to the protein kinase superfamily.</text>
</comment>
<feature type="region of interest" description="Disordered" evidence="8">
    <location>
        <begin position="320"/>
        <end position="344"/>
    </location>
</feature>
<dbReference type="GO" id="GO:0004674">
    <property type="term" value="F:protein serine/threonine kinase activity"/>
    <property type="evidence" value="ECO:0007669"/>
    <property type="project" value="UniProtKB-UniRule"/>
</dbReference>
<evidence type="ECO:0000313" key="10">
    <source>
        <dbReference type="EMBL" id="UYF94352.1"/>
    </source>
</evidence>
<evidence type="ECO:0000256" key="8">
    <source>
        <dbReference type="SAM" id="MobiDB-lite"/>
    </source>
</evidence>
<dbReference type="PROSITE" id="PS00108">
    <property type="entry name" value="PROTEIN_KINASE_ST"/>
    <property type="match status" value="1"/>
</dbReference>
<dbReference type="EC" id="2.7.11.1" evidence="6"/>
<keyword evidence="1 6" id="KW-0723">Serine/threonine-protein kinase</keyword>
<dbReference type="Pfam" id="PF00069">
    <property type="entry name" value="Pkinase"/>
    <property type="match status" value="1"/>
</dbReference>
<sequence length="1154" mass="126167">MAETDPGATQRDQTAAIATELAAEGFEGATEIGRGGFGVVYRCQERALDRVVAIKVLTTYHDPEGVDRFLREQRAMGRLSGHPNIVTIYRVGTTGAGHPYLVMQYHEPGSLQSLIESGPIPWPRVLHLGIKVADALETAHQQSILHRDVKPANILIDTYGEPQLTDFGIARIAGGFETAAGVVTGSPAYTDPEVLLGRPPSPASDLYSLGATLFCALTGHAAFERRRGEPLIDQFRRITNPSGSLLRDWYGEIPEEVCTVIEHAMARDRGNRPRTAADFADQLRRAHHNAEGSATDSGAAPDYTSPAFGFGFPAPHSRTPMPSGRYSAPPTPATRFRPPPPSRTLVTRDRLMQALHTDRRRRLTVIHAPTGYGKSTAAAQWLHQLADEGIATAWLTIDRDDDNPLWFLAHLIEAITTALPALATELRDTFEAHGDRACPHVLTTLINTLHDQDQHLALVLDDWHRVSDPSSVATLTYLLDNGCHHVQIIVTSRTQTGLPMSRMRVRNELVEIDSAVLRFDEDETRSFLMEASGLDLATEDIADLARSTDGWAAAIQLASISLRSSADPAQFIAHLSGRHHAIGDFLAENVLDSLDTDTRAFLLATAIPDRICADLASTLTDVRRGQAMLELIEARDLFLRRVDDEGHWFRYHHMFAEFLRGRLDTEFPGRSAQLHRSASTWFAEHRFLSEAVDHALRAGDTAGAVKLVERDGTYLLEHSQMSTLRGLVDKLPTDSTMSNPRLQLAAAWSNILLYNPGPALQALDRVDTALTHLSASETPALRAEASVIRAVVELRADRASRIDDLVRPCLDRPDDFRPWVVSVAANVATFAKICRADYRAAYALQHWAAAYHQRNNGPYNSVHGHCWVGIAAFEQLDVKLAEASFRTAMKIAQQVDGRRSYTARLAGGLLGEVLYEQGHTAEAERLLDDGYDLGPHAGAVDLKIARYVVGARIKVIHGDRSAAVARLDEGARFSMQMQLPRLYSSIVNESVRLDLVLPSSDASQTADLTYAERAEQVSGLDEVIAQNREEAAITRLVRTGSLANTELACRWAGEWAERLAGSERHRAELRARRLLAGCLAASGRSEEAGSLLTGVAAQCAKAGLVRFLADGGVHVMDTLRQIAGNVHPPSHPPLSSDLPDEFVSAALAADAGLP</sequence>
<dbReference type="PROSITE" id="PS50011">
    <property type="entry name" value="PROTEIN_KINASE_DOM"/>
    <property type="match status" value="1"/>
</dbReference>
<dbReference type="AlphaFoldDB" id="A0AA46SDS8"/>
<evidence type="ECO:0000256" key="3">
    <source>
        <dbReference type="ARBA" id="ARBA00022741"/>
    </source>
</evidence>
<dbReference type="PANTHER" id="PTHR43289:SF6">
    <property type="entry name" value="SERINE_THREONINE-PROTEIN KINASE NEKL-3"/>
    <property type="match status" value="1"/>
</dbReference>
<dbReference type="GO" id="GO:0005524">
    <property type="term" value="F:ATP binding"/>
    <property type="evidence" value="ECO:0007669"/>
    <property type="project" value="UniProtKB-UniRule"/>
</dbReference>
<dbReference type="InterPro" id="IPR000719">
    <property type="entry name" value="Prot_kinase_dom"/>
</dbReference>
<dbReference type="InterPro" id="IPR017441">
    <property type="entry name" value="Protein_kinase_ATP_BS"/>
</dbReference>
<dbReference type="PANTHER" id="PTHR43289">
    <property type="entry name" value="MITOGEN-ACTIVATED PROTEIN KINASE KINASE KINASE 20-RELATED"/>
    <property type="match status" value="1"/>
</dbReference>
<dbReference type="EMBL" id="CP106982">
    <property type="protein sequence ID" value="UYF94352.1"/>
    <property type="molecule type" value="Genomic_DNA"/>
</dbReference>
<dbReference type="Pfam" id="PF13191">
    <property type="entry name" value="AAA_16"/>
    <property type="match status" value="1"/>
</dbReference>
<dbReference type="SUPFAM" id="SSF48452">
    <property type="entry name" value="TPR-like"/>
    <property type="match status" value="1"/>
</dbReference>
<dbReference type="InterPro" id="IPR008271">
    <property type="entry name" value="Ser/Thr_kinase_AS"/>
</dbReference>
<dbReference type="PROSITE" id="PS00107">
    <property type="entry name" value="PROTEIN_KINASE_ATP"/>
    <property type="match status" value="1"/>
</dbReference>
<accession>A0AA46SDS8</accession>
<dbReference type="Gene3D" id="1.10.510.10">
    <property type="entry name" value="Transferase(Phosphotransferase) domain 1"/>
    <property type="match status" value="1"/>
</dbReference>
<dbReference type="InterPro" id="IPR027417">
    <property type="entry name" value="P-loop_NTPase"/>
</dbReference>
<evidence type="ECO:0000256" key="5">
    <source>
        <dbReference type="ARBA" id="ARBA00022840"/>
    </source>
</evidence>
<dbReference type="InterPro" id="IPR041664">
    <property type="entry name" value="AAA_16"/>
</dbReference>
<evidence type="ECO:0000256" key="1">
    <source>
        <dbReference type="ARBA" id="ARBA00022527"/>
    </source>
</evidence>
<dbReference type="SUPFAM" id="SSF52540">
    <property type="entry name" value="P-loop containing nucleoside triphosphate hydrolases"/>
    <property type="match status" value="1"/>
</dbReference>
<evidence type="ECO:0000313" key="11">
    <source>
        <dbReference type="Proteomes" id="UP001163947"/>
    </source>
</evidence>
<dbReference type="InterPro" id="IPR011009">
    <property type="entry name" value="Kinase-like_dom_sf"/>
</dbReference>
<dbReference type="SMART" id="SM00220">
    <property type="entry name" value="S_TKc"/>
    <property type="match status" value="1"/>
</dbReference>
<evidence type="ECO:0000259" key="9">
    <source>
        <dbReference type="PROSITE" id="PS50011"/>
    </source>
</evidence>
<feature type="binding site" evidence="7">
    <location>
        <position position="55"/>
    </location>
    <ligand>
        <name>ATP</name>
        <dbReference type="ChEBI" id="CHEBI:30616"/>
    </ligand>
</feature>
<dbReference type="InterPro" id="IPR011990">
    <property type="entry name" value="TPR-like_helical_dom_sf"/>
</dbReference>
<reference evidence="10" key="1">
    <citation type="submission" date="2022-09" db="EMBL/GenBank/DDBJ databases">
        <title>The genome sequence of Rhodococcus aetherivorans N1.</title>
        <authorList>
            <person name="Jiang W."/>
        </authorList>
    </citation>
    <scope>NUCLEOTIDE SEQUENCE</scope>
    <source>
        <strain evidence="10">N1</strain>
    </source>
</reference>
<dbReference type="SUPFAM" id="SSF56112">
    <property type="entry name" value="Protein kinase-like (PK-like)"/>
    <property type="match status" value="1"/>
</dbReference>
<keyword evidence="4 6" id="KW-0418">Kinase</keyword>
<dbReference type="Proteomes" id="UP001163947">
    <property type="component" value="Chromosome"/>
</dbReference>
<comment type="catalytic activity">
    <reaction evidence="6">
        <text>L-seryl-[protein] + ATP = O-phospho-L-seryl-[protein] + ADP + H(+)</text>
        <dbReference type="Rhea" id="RHEA:17989"/>
        <dbReference type="Rhea" id="RHEA-COMP:9863"/>
        <dbReference type="Rhea" id="RHEA-COMP:11604"/>
        <dbReference type="ChEBI" id="CHEBI:15378"/>
        <dbReference type="ChEBI" id="CHEBI:29999"/>
        <dbReference type="ChEBI" id="CHEBI:30616"/>
        <dbReference type="ChEBI" id="CHEBI:83421"/>
        <dbReference type="ChEBI" id="CHEBI:456216"/>
        <dbReference type="EC" id="2.7.11.1"/>
    </reaction>
</comment>
<dbReference type="RefSeq" id="WP_251549987.1">
    <property type="nucleotide sequence ID" value="NZ_CP106982.1"/>
</dbReference>
<dbReference type="Gene3D" id="3.40.50.300">
    <property type="entry name" value="P-loop containing nucleotide triphosphate hydrolases"/>
    <property type="match status" value="1"/>
</dbReference>
<feature type="compositionally biased region" description="Pro residues" evidence="8">
    <location>
        <begin position="329"/>
        <end position="342"/>
    </location>
</feature>
<keyword evidence="3 6" id="KW-0547">Nucleotide-binding</keyword>
<dbReference type="CDD" id="cd14014">
    <property type="entry name" value="STKc_PknB_like"/>
    <property type="match status" value="1"/>
</dbReference>
<evidence type="ECO:0000256" key="6">
    <source>
        <dbReference type="PIRNR" id="PIRNR000574"/>
    </source>
</evidence>
<dbReference type="PIRSF" id="PIRSF000574">
    <property type="entry name" value="Ser/Thr_PK_PknK_prd"/>
    <property type="match status" value="1"/>
</dbReference>
<evidence type="ECO:0000256" key="7">
    <source>
        <dbReference type="PROSITE-ProRule" id="PRU10141"/>
    </source>
</evidence>
<evidence type="ECO:0000256" key="2">
    <source>
        <dbReference type="ARBA" id="ARBA00022679"/>
    </source>
</evidence>
<proteinExistence type="inferred from homology"/>
<dbReference type="Gene3D" id="1.25.40.10">
    <property type="entry name" value="Tetratricopeptide repeat domain"/>
    <property type="match status" value="1"/>
</dbReference>
<dbReference type="Gene3D" id="3.30.200.20">
    <property type="entry name" value="Phosphorylase Kinase, domain 1"/>
    <property type="match status" value="1"/>
</dbReference>
<dbReference type="GO" id="GO:0046872">
    <property type="term" value="F:metal ion binding"/>
    <property type="evidence" value="ECO:0007669"/>
    <property type="project" value="UniProtKB-UniRule"/>
</dbReference>
<comment type="catalytic activity">
    <reaction evidence="6">
        <text>L-threonyl-[protein] + ATP = O-phospho-L-threonyl-[protein] + ADP + H(+)</text>
        <dbReference type="Rhea" id="RHEA:46608"/>
        <dbReference type="Rhea" id="RHEA-COMP:11060"/>
        <dbReference type="Rhea" id="RHEA-COMP:11605"/>
        <dbReference type="ChEBI" id="CHEBI:15378"/>
        <dbReference type="ChEBI" id="CHEBI:30013"/>
        <dbReference type="ChEBI" id="CHEBI:30616"/>
        <dbReference type="ChEBI" id="CHEBI:61977"/>
        <dbReference type="ChEBI" id="CHEBI:456216"/>
        <dbReference type="EC" id="2.7.11.1"/>
    </reaction>
</comment>
<dbReference type="GO" id="GO:0106310">
    <property type="term" value="F:protein serine kinase activity"/>
    <property type="evidence" value="ECO:0007669"/>
    <property type="project" value="UniProtKB-UniRule"/>
</dbReference>
<organism evidence="10 11">
    <name type="scientific">Rhodococcus aetherivorans</name>
    <dbReference type="NCBI Taxonomy" id="191292"/>
    <lineage>
        <taxon>Bacteria</taxon>
        <taxon>Bacillati</taxon>
        <taxon>Actinomycetota</taxon>
        <taxon>Actinomycetes</taxon>
        <taxon>Mycobacteriales</taxon>
        <taxon>Nocardiaceae</taxon>
        <taxon>Rhodococcus</taxon>
    </lineage>
</organism>
<dbReference type="Pfam" id="PF25873">
    <property type="entry name" value="WHD_MalT"/>
    <property type="match status" value="1"/>
</dbReference>
<evidence type="ECO:0000256" key="4">
    <source>
        <dbReference type="ARBA" id="ARBA00022777"/>
    </source>
</evidence>
<gene>
    <name evidence="10" type="ORF">OCS65_00810</name>
</gene>